<comment type="caution">
    <text evidence="1">The sequence shown here is derived from an EMBL/GenBank/DDBJ whole genome shotgun (WGS) entry which is preliminary data.</text>
</comment>
<evidence type="ECO:0000313" key="1">
    <source>
        <dbReference type="EMBL" id="KAJ8114142.1"/>
    </source>
</evidence>
<sequence length="231" mass="23573">MALGNDDNPDNGPQNPFAYVLIPVIGFGLVVSLLTCYRYRRRKQRLAQFATDPAQLEAGRARLNRGPNGVVIVTTGSGGSSGGRRTGRSRRLGLGVGVGSREEGLNELGEAPPAYTPNGPKPPTEAAGDSIELTTYSQATAEIGMSRSPPSYGEEPSSTAITGSEVTSRAGGDASTAEQTTGDATGDTTPAAATTTTSTTATTTPSGTTTATVATTEPTTPPRAVLPSSRD</sequence>
<dbReference type="EMBL" id="JAPESX010001443">
    <property type="protein sequence ID" value="KAJ8114142.1"/>
    <property type="molecule type" value="Genomic_DNA"/>
</dbReference>
<keyword evidence="2" id="KW-1185">Reference proteome</keyword>
<organism evidence="1 2">
    <name type="scientific">Nemania bipapillata</name>
    <dbReference type="NCBI Taxonomy" id="110536"/>
    <lineage>
        <taxon>Eukaryota</taxon>
        <taxon>Fungi</taxon>
        <taxon>Dikarya</taxon>
        <taxon>Ascomycota</taxon>
        <taxon>Pezizomycotina</taxon>
        <taxon>Sordariomycetes</taxon>
        <taxon>Xylariomycetidae</taxon>
        <taxon>Xylariales</taxon>
        <taxon>Xylariaceae</taxon>
        <taxon>Nemania</taxon>
    </lineage>
</organism>
<dbReference type="Proteomes" id="UP001153334">
    <property type="component" value="Unassembled WGS sequence"/>
</dbReference>
<proteinExistence type="predicted"/>
<reference evidence="1" key="1">
    <citation type="submission" date="2022-11" db="EMBL/GenBank/DDBJ databases">
        <title>Genome Sequence of Nemania bipapillata.</title>
        <authorList>
            <person name="Buettner E."/>
        </authorList>
    </citation>
    <scope>NUCLEOTIDE SEQUENCE</scope>
    <source>
        <strain evidence="1">CP14</strain>
    </source>
</reference>
<name>A0ACC2IG72_9PEZI</name>
<evidence type="ECO:0000313" key="2">
    <source>
        <dbReference type="Proteomes" id="UP001153334"/>
    </source>
</evidence>
<accession>A0ACC2IG72</accession>
<gene>
    <name evidence="1" type="ORF">ONZ43_g4973</name>
</gene>
<protein>
    <submittedName>
        <fullName evidence="1">Uncharacterized protein</fullName>
    </submittedName>
</protein>